<evidence type="ECO:0000313" key="2">
    <source>
        <dbReference type="EMBL" id="EPS35769.1"/>
    </source>
</evidence>
<gene>
    <name evidence="2" type="ORF">H072_10757</name>
</gene>
<evidence type="ECO:0000313" key="3">
    <source>
        <dbReference type="Proteomes" id="UP000015100"/>
    </source>
</evidence>
<accession>S7ZZA1</accession>
<feature type="compositionally biased region" description="Low complexity" evidence="1">
    <location>
        <begin position="52"/>
        <end position="64"/>
    </location>
</feature>
<comment type="caution">
    <text evidence="2">The sequence shown here is derived from an EMBL/GenBank/DDBJ whole genome shotgun (WGS) entry which is preliminary data.</text>
</comment>
<reference evidence="3" key="2">
    <citation type="submission" date="2013-04" db="EMBL/GenBank/DDBJ databases">
        <title>Genomic mechanisms accounting for the adaptation to parasitism in nematode-trapping fungi.</title>
        <authorList>
            <person name="Ahren D.G."/>
        </authorList>
    </citation>
    <scope>NUCLEOTIDE SEQUENCE [LARGE SCALE GENOMIC DNA]</scope>
    <source>
        <strain evidence="3">CBS 200.50</strain>
    </source>
</reference>
<dbReference type="OMA" id="FEPLRIC"/>
<dbReference type="HOGENOM" id="CLU_1189879_0_0_1"/>
<dbReference type="Proteomes" id="UP000015100">
    <property type="component" value="Unassembled WGS sequence"/>
</dbReference>
<dbReference type="AlphaFoldDB" id="S7ZZA1"/>
<reference evidence="2 3" key="1">
    <citation type="journal article" date="2013" name="PLoS Genet.">
        <title>Genomic mechanisms accounting for the adaptation to parasitism in nematode-trapping fungi.</title>
        <authorList>
            <person name="Meerupati T."/>
            <person name="Andersson K.M."/>
            <person name="Friman E."/>
            <person name="Kumar D."/>
            <person name="Tunlid A."/>
            <person name="Ahren D."/>
        </authorList>
    </citation>
    <scope>NUCLEOTIDE SEQUENCE [LARGE SCALE GENOMIC DNA]</scope>
    <source>
        <strain evidence="2 3">CBS 200.50</strain>
    </source>
</reference>
<proteinExistence type="predicted"/>
<dbReference type="OrthoDB" id="5424367at2759"/>
<feature type="compositionally biased region" description="Low complexity" evidence="1">
    <location>
        <begin position="9"/>
        <end position="34"/>
    </location>
</feature>
<feature type="region of interest" description="Disordered" evidence="1">
    <location>
        <begin position="1"/>
        <end position="91"/>
    </location>
</feature>
<feature type="compositionally biased region" description="Low complexity" evidence="1">
    <location>
        <begin position="121"/>
        <end position="144"/>
    </location>
</feature>
<feature type="region of interest" description="Disordered" evidence="1">
    <location>
        <begin position="109"/>
        <end position="154"/>
    </location>
</feature>
<keyword evidence="3" id="KW-1185">Reference proteome</keyword>
<dbReference type="EMBL" id="AQGS01001030">
    <property type="protein sequence ID" value="EPS35769.1"/>
    <property type="molecule type" value="Genomic_DNA"/>
</dbReference>
<protein>
    <submittedName>
        <fullName evidence="2">Uncharacterized protein</fullName>
    </submittedName>
</protein>
<sequence length="233" mass="24929">MADSSRRMPSSTPTASSNRSDSSSASAPSTAISTGVSIPSSRTNDNNKTNRSNPSQSGGSSISDPPKKPFTDSSYRSRYSDAGSLPRGYKKPVKRRSIFIEDLESELDPTVLPPSITRPDTTSGRSSRHTSSTGASVAPASNSIYPPPPPSVSRLPIYAINPSKSKESYIMQLPVQPFRLSVLLLLLVAWTTISLSVSAERDLDGLLMRVPGEEGIVERREGNTNPPSTPPLQ</sequence>
<feature type="compositionally biased region" description="Polar residues" evidence="1">
    <location>
        <begin position="35"/>
        <end position="51"/>
    </location>
</feature>
<name>S7ZZA1_DACHA</name>
<evidence type="ECO:0000256" key="1">
    <source>
        <dbReference type="SAM" id="MobiDB-lite"/>
    </source>
</evidence>
<organism evidence="2 3">
    <name type="scientific">Dactylellina haptotyla (strain CBS 200.50)</name>
    <name type="common">Nematode-trapping fungus</name>
    <name type="synonym">Monacrosporium haptotylum</name>
    <dbReference type="NCBI Taxonomy" id="1284197"/>
    <lineage>
        <taxon>Eukaryota</taxon>
        <taxon>Fungi</taxon>
        <taxon>Dikarya</taxon>
        <taxon>Ascomycota</taxon>
        <taxon>Pezizomycotina</taxon>
        <taxon>Orbiliomycetes</taxon>
        <taxon>Orbiliales</taxon>
        <taxon>Orbiliaceae</taxon>
        <taxon>Dactylellina</taxon>
    </lineage>
</organism>